<dbReference type="EMBL" id="CAJVQA010005376">
    <property type="protein sequence ID" value="CAG8619322.1"/>
    <property type="molecule type" value="Genomic_DNA"/>
</dbReference>
<gene>
    <name evidence="1" type="ORF">CPELLU_LOCUS7838</name>
</gene>
<proteinExistence type="predicted"/>
<evidence type="ECO:0000313" key="2">
    <source>
        <dbReference type="Proteomes" id="UP000789759"/>
    </source>
</evidence>
<keyword evidence="2" id="KW-1185">Reference proteome</keyword>
<protein>
    <submittedName>
        <fullName evidence="1">8156_t:CDS:1</fullName>
    </submittedName>
</protein>
<name>A0A9N9CY28_9GLOM</name>
<organism evidence="1 2">
    <name type="scientific">Cetraspora pellucida</name>
    <dbReference type="NCBI Taxonomy" id="1433469"/>
    <lineage>
        <taxon>Eukaryota</taxon>
        <taxon>Fungi</taxon>
        <taxon>Fungi incertae sedis</taxon>
        <taxon>Mucoromycota</taxon>
        <taxon>Glomeromycotina</taxon>
        <taxon>Glomeromycetes</taxon>
        <taxon>Diversisporales</taxon>
        <taxon>Gigasporaceae</taxon>
        <taxon>Cetraspora</taxon>
    </lineage>
</organism>
<dbReference type="AlphaFoldDB" id="A0A9N9CY28"/>
<accession>A0A9N9CY28</accession>
<sequence length="53" mass="6453">MNNPNQEHIYNIEDVDAYNDYYLIESSKHIFHTQFNNITPQELKINIKFLLRL</sequence>
<reference evidence="1" key="1">
    <citation type="submission" date="2021-06" db="EMBL/GenBank/DDBJ databases">
        <authorList>
            <person name="Kallberg Y."/>
            <person name="Tangrot J."/>
            <person name="Rosling A."/>
        </authorList>
    </citation>
    <scope>NUCLEOTIDE SEQUENCE</scope>
    <source>
        <strain evidence="1">FL966</strain>
    </source>
</reference>
<dbReference type="Proteomes" id="UP000789759">
    <property type="component" value="Unassembled WGS sequence"/>
</dbReference>
<comment type="caution">
    <text evidence="1">The sequence shown here is derived from an EMBL/GenBank/DDBJ whole genome shotgun (WGS) entry which is preliminary data.</text>
</comment>
<evidence type="ECO:0000313" key="1">
    <source>
        <dbReference type="EMBL" id="CAG8619322.1"/>
    </source>
</evidence>